<evidence type="ECO:0000313" key="3">
    <source>
        <dbReference type="Proteomes" id="UP000315534"/>
    </source>
</evidence>
<sequence length="123" mass="14531">MKRFRIGERGAGFFGIIVIVAVVGLMIFVAYKFILVKIHYMSIQEIAKHRAQYAVSYSDKSIRRDIRRKAWESGILIEEEDIQIWRDPGNKITIRFPFSDSVNLYVKKFYYDHEIDEMAPLPR</sequence>
<keyword evidence="1" id="KW-0812">Transmembrane</keyword>
<keyword evidence="1" id="KW-1133">Transmembrane helix</keyword>
<evidence type="ECO:0008006" key="4">
    <source>
        <dbReference type="Google" id="ProtNLM"/>
    </source>
</evidence>
<comment type="caution">
    <text evidence="2">The sequence shown here is derived from an EMBL/GenBank/DDBJ whole genome shotgun (WGS) entry which is preliminary data.</text>
</comment>
<evidence type="ECO:0000256" key="1">
    <source>
        <dbReference type="SAM" id="Phobius"/>
    </source>
</evidence>
<keyword evidence="1" id="KW-0472">Membrane</keyword>
<name>A0A523XLB1_UNCT6</name>
<gene>
    <name evidence="2" type="ORF">E3J38_06305</name>
</gene>
<proteinExistence type="predicted"/>
<dbReference type="AlphaFoldDB" id="A0A523XLB1"/>
<protein>
    <recommendedName>
        <fullName evidence="4">DUF4845 domain-containing protein</fullName>
    </recommendedName>
</protein>
<organism evidence="2 3">
    <name type="scientific">candidate division TA06 bacterium</name>
    <dbReference type="NCBI Taxonomy" id="2250710"/>
    <lineage>
        <taxon>Bacteria</taxon>
        <taxon>Bacteria division TA06</taxon>
    </lineage>
</organism>
<accession>A0A523XLB1</accession>
<dbReference type="Proteomes" id="UP000315534">
    <property type="component" value="Unassembled WGS sequence"/>
</dbReference>
<evidence type="ECO:0000313" key="2">
    <source>
        <dbReference type="EMBL" id="TET80091.1"/>
    </source>
</evidence>
<reference evidence="2 3" key="1">
    <citation type="submission" date="2019-03" db="EMBL/GenBank/DDBJ databases">
        <title>Metabolic potential of uncultured bacteria and archaea associated with petroleum seepage in deep-sea sediments.</title>
        <authorList>
            <person name="Dong X."/>
            <person name="Hubert C."/>
        </authorList>
    </citation>
    <scope>NUCLEOTIDE SEQUENCE [LARGE SCALE GENOMIC DNA]</scope>
    <source>
        <strain evidence="2">E29_bin36</strain>
    </source>
</reference>
<feature type="transmembrane region" description="Helical" evidence="1">
    <location>
        <begin position="12"/>
        <end position="34"/>
    </location>
</feature>
<dbReference type="EMBL" id="SOIP01000371">
    <property type="protein sequence ID" value="TET80091.1"/>
    <property type="molecule type" value="Genomic_DNA"/>
</dbReference>